<reference evidence="1" key="1">
    <citation type="journal article" date="2014" name="Nat. Commun.">
        <title>The tobacco genome sequence and its comparison with those of tomato and potato.</title>
        <authorList>
            <person name="Sierro N."/>
            <person name="Battey J.N."/>
            <person name="Ouadi S."/>
            <person name="Bakaher N."/>
            <person name="Bovet L."/>
            <person name="Willig A."/>
            <person name="Goepfert S."/>
            <person name="Peitsch M.C."/>
            <person name="Ivanov N.V."/>
        </authorList>
    </citation>
    <scope>NUCLEOTIDE SEQUENCE [LARGE SCALE GENOMIC DNA]</scope>
</reference>
<gene>
    <name evidence="2" type="primary">LOC142171732</name>
</gene>
<proteinExistence type="predicted"/>
<reference evidence="2" key="2">
    <citation type="submission" date="2025-08" db="UniProtKB">
        <authorList>
            <consortium name="RefSeq"/>
        </authorList>
    </citation>
    <scope>IDENTIFICATION</scope>
    <source>
        <tissue evidence="2">Leaf</tissue>
    </source>
</reference>
<evidence type="ECO:0000313" key="1">
    <source>
        <dbReference type="Proteomes" id="UP000790787"/>
    </source>
</evidence>
<organism evidence="1 2">
    <name type="scientific">Nicotiana tabacum</name>
    <name type="common">Common tobacco</name>
    <dbReference type="NCBI Taxonomy" id="4097"/>
    <lineage>
        <taxon>Eukaryota</taxon>
        <taxon>Viridiplantae</taxon>
        <taxon>Streptophyta</taxon>
        <taxon>Embryophyta</taxon>
        <taxon>Tracheophyta</taxon>
        <taxon>Spermatophyta</taxon>
        <taxon>Magnoliopsida</taxon>
        <taxon>eudicotyledons</taxon>
        <taxon>Gunneridae</taxon>
        <taxon>Pentapetalae</taxon>
        <taxon>asterids</taxon>
        <taxon>lamiids</taxon>
        <taxon>Solanales</taxon>
        <taxon>Solanaceae</taxon>
        <taxon>Nicotianoideae</taxon>
        <taxon>Nicotianeae</taxon>
        <taxon>Nicotiana</taxon>
    </lineage>
</organism>
<dbReference type="Proteomes" id="UP000790787">
    <property type="component" value="Chromosome 17"/>
</dbReference>
<keyword evidence="1" id="KW-1185">Reference proteome</keyword>
<name>A0AC58T2S1_TOBAC</name>
<evidence type="ECO:0000313" key="2">
    <source>
        <dbReference type="RefSeq" id="XP_075091526.1"/>
    </source>
</evidence>
<accession>A0AC58T2S1</accession>
<protein>
    <submittedName>
        <fullName evidence="2">Uncharacterized protein LOC142171732</fullName>
    </submittedName>
</protein>
<sequence>MLRPSEFANCSLIEVVDVILEEEDETPNAKDPLAACLMNLEEVDGEDSTEWEEQLLQVLIECKTAIGWTIADIKGISPAFCMQKILLEDNHKPSIERQRRLNPNMKEVVKKEVIKWLDVEIIFPISDSNWISQVQCVPNKGGMTVVQNENNELISTRTFTGWQICMDYRILNKATRKDQFPLPFIDQILDRFAGRVAFGELKKKLVTVPIIVALDWGKPFKLMCDARDYAVGAVLGQQKDKVMHPRYYASKTSSDTQLNYIVTEKEMLVVVFTFDKFGLYLIGSKVIAYTDHAALSGGLCLEMGRSRGTSTNDSKAVIGFQRTNIFTRFGTPRAIISDGVTHFCNRAFAKLLEKYGVSHKFATSYHPQTNGKVEVSNREIKSVLTKTVNAT</sequence>
<dbReference type="RefSeq" id="XP_075091526.1">
    <property type="nucleotide sequence ID" value="XM_075235425.1"/>
</dbReference>